<organism evidence="1 2">
    <name type="scientific">Parabacteroides distasonis</name>
    <dbReference type="NCBI Taxonomy" id="823"/>
    <lineage>
        <taxon>Bacteria</taxon>
        <taxon>Pseudomonadati</taxon>
        <taxon>Bacteroidota</taxon>
        <taxon>Bacteroidia</taxon>
        <taxon>Bacteroidales</taxon>
        <taxon>Tannerellaceae</taxon>
        <taxon>Parabacteroides</taxon>
    </lineage>
</organism>
<proteinExistence type="predicted"/>
<evidence type="ECO:0000313" key="2">
    <source>
        <dbReference type="Proteomes" id="UP000095332"/>
    </source>
</evidence>
<dbReference type="AlphaFoldDB" id="A0A174NZ44"/>
<sequence>MDDVIEAILNSAIKKAEGFSFSDQSFIYSEVSERLTNLSHDALMAEYGLTEEDCI</sequence>
<dbReference type="RefSeq" id="WP_167369465.1">
    <property type="nucleotide sequence ID" value="NZ_CZBM01000001.1"/>
</dbReference>
<accession>A0A174NZ44</accession>
<dbReference type="Proteomes" id="UP000095332">
    <property type="component" value="Unassembled WGS sequence"/>
</dbReference>
<reference evidence="1 2" key="1">
    <citation type="submission" date="2015-09" db="EMBL/GenBank/DDBJ databases">
        <authorList>
            <consortium name="Pathogen Informatics"/>
        </authorList>
    </citation>
    <scope>NUCLEOTIDE SEQUENCE [LARGE SCALE GENOMIC DNA]</scope>
    <source>
        <strain evidence="1 2">2789STDY5834948</strain>
    </source>
</reference>
<dbReference type="EMBL" id="CZBM01000001">
    <property type="protein sequence ID" value="CUP51868.1"/>
    <property type="molecule type" value="Genomic_DNA"/>
</dbReference>
<protein>
    <submittedName>
        <fullName evidence="1">Uncharacterized protein</fullName>
    </submittedName>
</protein>
<name>A0A174NZ44_PARDI</name>
<evidence type="ECO:0000313" key="1">
    <source>
        <dbReference type="EMBL" id="CUP51868.1"/>
    </source>
</evidence>
<gene>
    <name evidence="1" type="ORF">ERS852560_00178</name>
</gene>